<protein>
    <recommendedName>
        <fullName evidence="3">Ubiquitin-like protease family profile domain-containing protein</fullName>
    </recommendedName>
</protein>
<dbReference type="EnsemblPlants" id="Kaladp0076s0212.1.v1.1">
    <property type="protein sequence ID" value="Kaladp0076s0212.1.v1.1"/>
    <property type="gene ID" value="Kaladp0076s0212.v1.1"/>
</dbReference>
<evidence type="ECO:0000313" key="1">
    <source>
        <dbReference type="EnsemblPlants" id="Kaladp0076s0212.1.v1.1"/>
    </source>
</evidence>
<dbReference type="AlphaFoldDB" id="A0A7N0UMR7"/>
<dbReference type="InterPro" id="IPR038765">
    <property type="entry name" value="Papain-like_cys_pep_sf"/>
</dbReference>
<dbReference type="PANTHER" id="PTHR34835">
    <property type="entry name" value="OS07G0283600 PROTEIN-RELATED"/>
    <property type="match status" value="1"/>
</dbReference>
<reference evidence="1" key="1">
    <citation type="submission" date="2021-01" db="UniProtKB">
        <authorList>
            <consortium name="EnsemblPlants"/>
        </authorList>
    </citation>
    <scope>IDENTIFICATION</scope>
</reference>
<dbReference type="OMA" id="QRHISAY"/>
<organism evidence="1 2">
    <name type="scientific">Kalanchoe fedtschenkoi</name>
    <name type="common">Lavender scallops</name>
    <name type="synonym">South American air plant</name>
    <dbReference type="NCBI Taxonomy" id="63787"/>
    <lineage>
        <taxon>Eukaryota</taxon>
        <taxon>Viridiplantae</taxon>
        <taxon>Streptophyta</taxon>
        <taxon>Embryophyta</taxon>
        <taxon>Tracheophyta</taxon>
        <taxon>Spermatophyta</taxon>
        <taxon>Magnoliopsida</taxon>
        <taxon>eudicotyledons</taxon>
        <taxon>Gunneridae</taxon>
        <taxon>Pentapetalae</taxon>
        <taxon>Saxifragales</taxon>
        <taxon>Crassulaceae</taxon>
        <taxon>Kalanchoe</taxon>
    </lineage>
</organism>
<sequence>MFKSWCTPQRLYQVISQLDRAHKKAIQKLGFRTILELGIYEIPSRFGEWIVDNFDHKRSILSMKAGELNIGPDEVHKVFGLPNGGTHINLEQRTDYSKQIVKDWRARYGKTNSRISATKIMEKVESSRHPDVWFMWDFLILFTTTMVEGLKNGLSNQRILNLLTNPFDACSLNWSQYIVDSMKSAKEISLKTKDKGCFVGPLCVITILYMVLVRYVGDAQIREHISLKNCDQKMLRARIYEDLSKGGYGNKELKILTHAKIQRKTNESTADAKDLYISSDDGANDLMIPLRAVPANGIEDTNERDSGSKKQRDNNFTAAEYEEVVDDPVIELSLVVWLGEFKPNNEQSDVKHEFDGTDKGEQFVNSEKIDTDDFGEQMESDKYFKDYIVVPDVSVDENNVDVDLGGEPQVSEMHMNVDVTNQHGEHGELNAVDLSVDEDSKRQYKVAEETVTTGEELGVNADEDELACLVSLRKMVKTMLDMRADYDVKLVDALNKYPGSVEMRQLDVDFKNHISGPAVTQVYWSDPRVHERIDEIEQDVAMKQRLAERGKAIMMEDVPTRSTIDRPRGPGITINEPIVMNKEARMGCAQQNVEALASHENKRNAVKNDEPVTPHISKLRRGHRKKKAALSLHSPYIGRVVNVGEKISREEDSVCDWIYSLRGKGSELYFKWEDLKLFRADFESLSDGFHIKPAVVDAWSIVLNHSEQCRSFDSPLRFFCTTSLATKTLEQPENSRDGRMDEFKKQIEIDFNRFSDVKFKHIDMIFVPVVIKKAYCLMVFNLKHPAVEVVDNNAHFQRHISAYGMWPDSLHEEQIERLRGKYLYHIIMFERNMLLSRTRKDCHAYARLTLEEKEHFTPKELEDHRMRLEALVHEDAKDSF</sequence>
<accession>A0A7N0UMR7</accession>
<dbReference type="Proteomes" id="UP000594263">
    <property type="component" value="Unplaced"/>
</dbReference>
<dbReference type="Gramene" id="Kaladp0076s0212.1.v1.1">
    <property type="protein sequence ID" value="Kaladp0076s0212.1.v1.1"/>
    <property type="gene ID" value="Kaladp0076s0212.v1.1"/>
</dbReference>
<name>A0A7N0UMR7_KALFE</name>
<proteinExistence type="predicted"/>
<keyword evidence="2" id="KW-1185">Reference proteome</keyword>
<evidence type="ECO:0000313" key="2">
    <source>
        <dbReference type="Proteomes" id="UP000594263"/>
    </source>
</evidence>
<evidence type="ECO:0008006" key="3">
    <source>
        <dbReference type="Google" id="ProtNLM"/>
    </source>
</evidence>
<dbReference type="PANTHER" id="PTHR34835:SF34">
    <property type="entry name" value="OS08G0555500 PROTEIN"/>
    <property type="match status" value="1"/>
</dbReference>
<dbReference type="SUPFAM" id="SSF54001">
    <property type="entry name" value="Cysteine proteinases"/>
    <property type="match status" value="1"/>
</dbReference>
<dbReference type="Gene3D" id="3.40.395.10">
    <property type="entry name" value="Adenoviral Proteinase, Chain A"/>
    <property type="match status" value="1"/>
</dbReference>